<dbReference type="RefSeq" id="WP_379276178.1">
    <property type="nucleotide sequence ID" value="NZ_JBHUMY010000023.1"/>
</dbReference>
<dbReference type="SMART" id="SM00460">
    <property type="entry name" value="TGc"/>
    <property type="match status" value="1"/>
</dbReference>
<dbReference type="SUPFAM" id="SSF54001">
    <property type="entry name" value="Cysteine proteinases"/>
    <property type="match status" value="1"/>
</dbReference>
<dbReference type="PANTHER" id="PTHR42736:SF1">
    <property type="entry name" value="PROTEIN-GLUTAMINE GAMMA-GLUTAMYLTRANSFERASE"/>
    <property type="match status" value="1"/>
</dbReference>
<protein>
    <submittedName>
        <fullName evidence="4">Transglutaminase family protein</fullName>
    </submittedName>
</protein>
<keyword evidence="2" id="KW-0812">Transmembrane</keyword>
<dbReference type="InterPro" id="IPR052901">
    <property type="entry name" value="Bact_TGase-like"/>
</dbReference>
<feature type="region of interest" description="Disordered" evidence="1">
    <location>
        <begin position="447"/>
        <end position="498"/>
    </location>
</feature>
<evidence type="ECO:0000313" key="5">
    <source>
        <dbReference type="Proteomes" id="UP001597493"/>
    </source>
</evidence>
<dbReference type="Proteomes" id="UP001597493">
    <property type="component" value="Unassembled WGS sequence"/>
</dbReference>
<keyword evidence="2" id="KW-0472">Membrane</keyword>
<dbReference type="InterPro" id="IPR038765">
    <property type="entry name" value="Papain-like_cys_pep_sf"/>
</dbReference>
<evidence type="ECO:0000259" key="3">
    <source>
        <dbReference type="SMART" id="SM00460"/>
    </source>
</evidence>
<feature type="transmembrane region" description="Helical" evidence="2">
    <location>
        <begin position="12"/>
        <end position="30"/>
    </location>
</feature>
<reference evidence="5" key="1">
    <citation type="journal article" date="2019" name="Int. J. Syst. Evol. Microbiol.">
        <title>The Global Catalogue of Microorganisms (GCM) 10K type strain sequencing project: providing services to taxonomists for standard genome sequencing and annotation.</title>
        <authorList>
            <consortium name="The Broad Institute Genomics Platform"/>
            <consortium name="The Broad Institute Genome Sequencing Center for Infectious Disease"/>
            <person name="Wu L."/>
            <person name="Ma J."/>
        </authorList>
    </citation>
    <scope>NUCLEOTIDE SEQUENCE [LARGE SCALE GENOMIC DNA]</scope>
    <source>
        <strain evidence="5">TISTR 1827</strain>
    </source>
</reference>
<proteinExistence type="predicted"/>
<gene>
    <name evidence="4" type="ORF">ACFSW5_18450</name>
</gene>
<feature type="domain" description="Transglutaminase-like" evidence="3">
    <location>
        <begin position="726"/>
        <end position="817"/>
    </location>
</feature>
<keyword evidence="5" id="KW-1185">Reference proteome</keyword>
<feature type="transmembrane region" description="Helical" evidence="2">
    <location>
        <begin position="218"/>
        <end position="236"/>
    </location>
</feature>
<dbReference type="Gene3D" id="3.10.620.30">
    <property type="match status" value="1"/>
</dbReference>
<evidence type="ECO:0000256" key="2">
    <source>
        <dbReference type="SAM" id="Phobius"/>
    </source>
</evidence>
<feature type="region of interest" description="Disordered" evidence="1">
    <location>
        <begin position="350"/>
        <end position="413"/>
    </location>
</feature>
<feature type="transmembrane region" description="Helical" evidence="2">
    <location>
        <begin position="36"/>
        <end position="56"/>
    </location>
</feature>
<dbReference type="PANTHER" id="PTHR42736">
    <property type="entry name" value="PROTEIN-GLUTAMINE GAMMA-GLUTAMYLTRANSFERASE"/>
    <property type="match status" value="1"/>
</dbReference>
<feature type="transmembrane region" description="Helical" evidence="2">
    <location>
        <begin position="141"/>
        <end position="159"/>
    </location>
</feature>
<dbReference type="EMBL" id="JBHUMY010000023">
    <property type="protein sequence ID" value="MFD2662241.1"/>
    <property type="molecule type" value="Genomic_DNA"/>
</dbReference>
<feature type="compositionally biased region" description="Low complexity" evidence="1">
    <location>
        <begin position="373"/>
        <end position="383"/>
    </location>
</feature>
<evidence type="ECO:0000256" key="1">
    <source>
        <dbReference type="SAM" id="MobiDB-lite"/>
    </source>
</evidence>
<dbReference type="InterPro" id="IPR002931">
    <property type="entry name" value="Transglutaminase-like"/>
</dbReference>
<accession>A0ABW5R0A5</accession>
<organism evidence="4 5">
    <name type="scientific">Paenibacillus thailandensis</name>
    <dbReference type="NCBI Taxonomy" id="393250"/>
    <lineage>
        <taxon>Bacteria</taxon>
        <taxon>Bacillati</taxon>
        <taxon>Bacillota</taxon>
        <taxon>Bacilli</taxon>
        <taxon>Bacillales</taxon>
        <taxon>Paenibacillaceae</taxon>
        <taxon>Paenibacillus</taxon>
    </lineage>
</organism>
<evidence type="ECO:0000313" key="4">
    <source>
        <dbReference type="EMBL" id="MFD2662241.1"/>
    </source>
</evidence>
<comment type="caution">
    <text evidence="4">The sequence shown here is derived from an EMBL/GenBank/DDBJ whole genome shotgun (WGS) entry which is preliminary data.</text>
</comment>
<feature type="compositionally biased region" description="Gly residues" evidence="1">
    <location>
        <begin position="457"/>
        <end position="478"/>
    </location>
</feature>
<name>A0ABW5R0A5_9BACL</name>
<feature type="non-terminal residue" evidence="4">
    <location>
        <position position="878"/>
    </location>
</feature>
<feature type="compositionally biased region" description="Low complexity" evidence="1">
    <location>
        <begin position="352"/>
        <end position="365"/>
    </location>
</feature>
<keyword evidence="2" id="KW-1133">Transmembrane helix</keyword>
<sequence length="878" mass="89231">MTADSRSLLYRLYTSALLFGLLAEWLLPWLDGEWGAFYGLRPLLAVIGCCLLVGVFRLPWPAALTGHTVAVLLCIMTIFRGEGESAADWLLRFAGALREQLVHFQAQGLGAASGELRTALLFAGCAMLVPSLQSLVWLRQLALGFAAVTAAYLLLLHAFAGTDVLGALIRVSAEGLLLAAAVALPRLKRLEEGNSNAAAEQTVREAGQGYGNKAVSSWLASSLVAVCLLALGAALLSHGRAVSGEPAAWTVSLSERVEQSIRTMAERGGSVRQAAAVRGTAGSTGYGFDDSLLGGPIRRDDSVVFVGQSPVRAYWRGEAKSVYTGKGWTEGSGATMLMETEKRLVAFGEGGAAEAESGAKPVEGSGQAGAAGTGDAAETGTAEMGDTPETGVGMAPGTDATPGETASLGSGSVTERADAIAPEAGGSFGSTATGLAGNGAEMVSAGAPGAGESLGSTGTGLAGNGAEMGGEAGAGADGRSGEAVPAVAGSGSSDPRSVTQTVIMQTPKRGWPLFAGGYDGHIVELVAGDPELNLDHYVRSSTTGAMFPFSSEAAVKRYTVRSTLPVTDPDTLRGLGVYGDETAAALERETPAAAAVAVTGTAPGTAGEEPADPGREGVPYPAGEGIAPLEGSGMLRSFRSGLTAAPASGLQAEAEKPAADMSEYLQLPDSLPGRVKALASEVAGGGLTNRYDQVKAVETFLQSSYRYTLEQTSLPPEGADFVDYFLFEQRQGYCVHFSSSMVVMLRAVGIPARWVKGFAPGEPSTGDSSPLASAGVGSGAAAEAASLTSYTVRASDAHAWVEVYFPGSGWVPFDPTPGFAGFDEAGAAAAFSGGGEEAAPNGGSSAAQRPLDALAAQARELLARAEAALAPAAERLAG</sequence>
<dbReference type="Pfam" id="PF01841">
    <property type="entry name" value="Transglut_core"/>
    <property type="match status" value="1"/>
</dbReference>
<feature type="transmembrane region" description="Helical" evidence="2">
    <location>
        <begin position="63"/>
        <end position="81"/>
    </location>
</feature>